<keyword evidence="2" id="KW-1185">Reference proteome</keyword>
<dbReference type="AlphaFoldDB" id="A0A9P9AKM1"/>
<protein>
    <submittedName>
        <fullName evidence="1">Uncharacterized protein</fullName>
    </submittedName>
</protein>
<accession>A0A9P9AKM1</accession>
<evidence type="ECO:0000313" key="1">
    <source>
        <dbReference type="EMBL" id="KAH6877336.1"/>
    </source>
</evidence>
<sequence>MAATALPRRDRNVLLTVVAAIHRAPFPSACLMVINPSRSNLGINLGPVQKSPVRGGRTDTVCAITPLDRRGSPLDVNCCACVRLCGDSTPGQLLVPQSKHRRKHKRKENGCRGDATHTDSQLVGWVACRSGRQEISPVAPNSRSLPIRALQCHQPASPCLHRLASPAQPRGETNNRMA</sequence>
<dbReference type="EMBL" id="JAGPYM010000030">
    <property type="protein sequence ID" value="KAH6877336.1"/>
    <property type="molecule type" value="Genomic_DNA"/>
</dbReference>
<gene>
    <name evidence="1" type="ORF">B0T10DRAFT_192270</name>
</gene>
<name>A0A9P9AKM1_9HYPO</name>
<organism evidence="1 2">
    <name type="scientific">Thelonectria olida</name>
    <dbReference type="NCBI Taxonomy" id="1576542"/>
    <lineage>
        <taxon>Eukaryota</taxon>
        <taxon>Fungi</taxon>
        <taxon>Dikarya</taxon>
        <taxon>Ascomycota</taxon>
        <taxon>Pezizomycotina</taxon>
        <taxon>Sordariomycetes</taxon>
        <taxon>Hypocreomycetidae</taxon>
        <taxon>Hypocreales</taxon>
        <taxon>Nectriaceae</taxon>
        <taxon>Thelonectria</taxon>
    </lineage>
</organism>
<reference evidence="1 2" key="1">
    <citation type="journal article" date="2021" name="Nat. Commun.">
        <title>Genetic determinants of endophytism in the Arabidopsis root mycobiome.</title>
        <authorList>
            <person name="Mesny F."/>
            <person name="Miyauchi S."/>
            <person name="Thiergart T."/>
            <person name="Pickel B."/>
            <person name="Atanasova L."/>
            <person name="Karlsson M."/>
            <person name="Huettel B."/>
            <person name="Barry K.W."/>
            <person name="Haridas S."/>
            <person name="Chen C."/>
            <person name="Bauer D."/>
            <person name="Andreopoulos W."/>
            <person name="Pangilinan J."/>
            <person name="LaButti K."/>
            <person name="Riley R."/>
            <person name="Lipzen A."/>
            <person name="Clum A."/>
            <person name="Drula E."/>
            <person name="Henrissat B."/>
            <person name="Kohler A."/>
            <person name="Grigoriev I.V."/>
            <person name="Martin F.M."/>
            <person name="Hacquard S."/>
        </authorList>
    </citation>
    <scope>NUCLEOTIDE SEQUENCE [LARGE SCALE GENOMIC DNA]</scope>
    <source>
        <strain evidence="1 2">MPI-CAGE-CH-0241</strain>
    </source>
</reference>
<evidence type="ECO:0000313" key="2">
    <source>
        <dbReference type="Proteomes" id="UP000777438"/>
    </source>
</evidence>
<proteinExistence type="predicted"/>
<dbReference type="Proteomes" id="UP000777438">
    <property type="component" value="Unassembled WGS sequence"/>
</dbReference>
<comment type="caution">
    <text evidence="1">The sequence shown here is derived from an EMBL/GenBank/DDBJ whole genome shotgun (WGS) entry which is preliminary data.</text>
</comment>